<dbReference type="GO" id="GO:0015385">
    <property type="term" value="F:sodium:proton antiporter activity"/>
    <property type="evidence" value="ECO:0007669"/>
    <property type="project" value="InterPro"/>
</dbReference>
<proteinExistence type="predicted"/>
<name>A0A9J6CYZ7_RHIMP</name>
<feature type="transmembrane region" description="Helical" evidence="3">
    <location>
        <begin position="403"/>
        <end position="425"/>
    </location>
</feature>
<dbReference type="Proteomes" id="UP000821866">
    <property type="component" value="Unassembled WGS sequence"/>
</dbReference>
<feature type="transmembrane region" description="Helical" evidence="3">
    <location>
        <begin position="291"/>
        <end position="311"/>
    </location>
</feature>
<dbReference type="PANTHER" id="PTHR10110:SF126">
    <property type="entry name" value="NA(+)_H(+) EXCHANGER PROTEIN 7"/>
    <property type="match status" value="1"/>
</dbReference>
<reference evidence="4" key="2">
    <citation type="submission" date="2021-09" db="EMBL/GenBank/DDBJ databases">
        <authorList>
            <person name="Jia N."/>
            <person name="Wang J."/>
            <person name="Shi W."/>
            <person name="Du L."/>
            <person name="Sun Y."/>
            <person name="Zhan W."/>
            <person name="Jiang J."/>
            <person name="Wang Q."/>
            <person name="Zhang B."/>
            <person name="Ji P."/>
            <person name="Sakyi L.B."/>
            <person name="Cui X."/>
            <person name="Yuan T."/>
            <person name="Jiang B."/>
            <person name="Yang W."/>
            <person name="Lam T.T.-Y."/>
            <person name="Chang Q."/>
            <person name="Ding S."/>
            <person name="Wang X."/>
            <person name="Zhu J."/>
            <person name="Ruan X."/>
            <person name="Zhao L."/>
            <person name="Wei J."/>
            <person name="Que T."/>
            <person name="Du C."/>
            <person name="Cheng J."/>
            <person name="Dai P."/>
            <person name="Han X."/>
            <person name="Huang E."/>
            <person name="Gao Y."/>
            <person name="Liu J."/>
            <person name="Shao H."/>
            <person name="Ye R."/>
            <person name="Li L."/>
            <person name="Wei W."/>
            <person name="Wang X."/>
            <person name="Wang C."/>
            <person name="Huo Q."/>
            <person name="Li W."/>
            <person name="Guo W."/>
            <person name="Chen H."/>
            <person name="Chen S."/>
            <person name="Zhou L."/>
            <person name="Zhou L."/>
            <person name="Ni X."/>
            <person name="Tian J."/>
            <person name="Zhou Y."/>
            <person name="Sheng Y."/>
            <person name="Liu T."/>
            <person name="Pan Y."/>
            <person name="Xia L."/>
            <person name="Li J."/>
            <person name="Zhao F."/>
            <person name="Cao W."/>
        </authorList>
    </citation>
    <scope>NUCLEOTIDE SEQUENCE</scope>
    <source>
        <strain evidence="4">Rmic-2018</strain>
        <tissue evidence="4">Larvae</tissue>
    </source>
</reference>
<dbReference type="VEuPathDB" id="VectorBase:LOC119185541"/>
<protein>
    <submittedName>
        <fullName evidence="4">Uncharacterized protein</fullName>
    </submittedName>
</protein>
<dbReference type="InterPro" id="IPR018490">
    <property type="entry name" value="cNMP-bd_dom_sf"/>
</dbReference>
<accession>A0A9J6CYZ7</accession>
<dbReference type="GO" id="GO:0098719">
    <property type="term" value="P:sodium ion import across plasma membrane"/>
    <property type="evidence" value="ECO:0007669"/>
    <property type="project" value="TreeGrafter"/>
</dbReference>
<feature type="transmembrane region" description="Helical" evidence="3">
    <location>
        <begin position="20"/>
        <end position="37"/>
    </location>
</feature>
<keyword evidence="3" id="KW-0472">Membrane</keyword>
<feature type="transmembrane region" description="Helical" evidence="3">
    <location>
        <begin position="741"/>
        <end position="756"/>
    </location>
</feature>
<dbReference type="InterPro" id="IPR014710">
    <property type="entry name" value="RmlC-like_jellyroll"/>
</dbReference>
<dbReference type="CDD" id="cd00038">
    <property type="entry name" value="CAP_ED"/>
    <property type="match status" value="1"/>
</dbReference>
<evidence type="ECO:0000256" key="3">
    <source>
        <dbReference type="SAM" id="Phobius"/>
    </source>
</evidence>
<reference evidence="4" key="1">
    <citation type="journal article" date="2020" name="Cell">
        <title>Large-Scale Comparative Analyses of Tick Genomes Elucidate Their Genetic Diversity and Vector Capacities.</title>
        <authorList>
            <consortium name="Tick Genome and Microbiome Consortium (TIGMIC)"/>
            <person name="Jia N."/>
            <person name="Wang J."/>
            <person name="Shi W."/>
            <person name="Du L."/>
            <person name="Sun Y."/>
            <person name="Zhan W."/>
            <person name="Jiang J.F."/>
            <person name="Wang Q."/>
            <person name="Zhang B."/>
            <person name="Ji P."/>
            <person name="Bell-Sakyi L."/>
            <person name="Cui X.M."/>
            <person name="Yuan T.T."/>
            <person name="Jiang B.G."/>
            <person name="Yang W.F."/>
            <person name="Lam T.T."/>
            <person name="Chang Q.C."/>
            <person name="Ding S.J."/>
            <person name="Wang X.J."/>
            <person name="Zhu J.G."/>
            <person name="Ruan X.D."/>
            <person name="Zhao L."/>
            <person name="Wei J.T."/>
            <person name="Ye R.Z."/>
            <person name="Que T.C."/>
            <person name="Du C.H."/>
            <person name="Zhou Y.H."/>
            <person name="Cheng J.X."/>
            <person name="Dai P.F."/>
            <person name="Guo W.B."/>
            <person name="Han X.H."/>
            <person name="Huang E.J."/>
            <person name="Li L.F."/>
            <person name="Wei W."/>
            <person name="Gao Y.C."/>
            <person name="Liu J.Z."/>
            <person name="Shao H.Z."/>
            <person name="Wang X."/>
            <person name="Wang C.C."/>
            <person name="Yang T.C."/>
            <person name="Huo Q.B."/>
            <person name="Li W."/>
            <person name="Chen H.Y."/>
            <person name="Chen S.E."/>
            <person name="Zhou L.G."/>
            <person name="Ni X.B."/>
            <person name="Tian J.H."/>
            <person name="Sheng Y."/>
            <person name="Liu T."/>
            <person name="Pan Y.S."/>
            <person name="Xia L.Y."/>
            <person name="Li J."/>
            <person name="Zhao F."/>
            <person name="Cao W.C."/>
        </authorList>
    </citation>
    <scope>NUCLEOTIDE SEQUENCE</scope>
    <source>
        <strain evidence="4">Rmic-2018</strain>
    </source>
</reference>
<dbReference type="GO" id="GO:0015386">
    <property type="term" value="F:potassium:proton antiporter activity"/>
    <property type="evidence" value="ECO:0007669"/>
    <property type="project" value="TreeGrafter"/>
</dbReference>
<keyword evidence="3" id="KW-1133">Transmembrane helix</keyword>
<feature type="transmembrane region" description="Helical" evidence="3">
    <location>
        <begin position="715"/>
        <end position="734"/>
    </location>
</feature>
<comment type="caution">
    <text evidence="4">The sequence shown here is derived from an EMBL/GenBank/DDBJ whole genome shotgun (WGS) entry which is preliminary data.</text>
</comment>
<evidence type="ECO:0000313" key="5">
    <source>
        <dbReference type="Proteomes" id="UP000821866"/>
    </source>
</evidence>
<feature type="transmembrane region" description="Helical" evidence="3">
    <location>
        <begin position="81"/>
        <end position="97"/>
    </location>
</feature>
<feature type="transmembrane region" description="Helical" evidence="3">
    <location>
        <begin position="109"/>
        <end position="127"/>
    </location>
</feature>
<keyword evidence="3" id="KW-0812">Transmembrane</keyword>
<dbReference type="PANTHER" id="PTHR10110">
    <property type="entry name" value="SODIUM/HYDROGEN EXCHANGER"/>
    <property type="match status" value="1"/>
</dbReference>
<evidence type="ECO:0000256" key="1">
    <source>
        <dbReference type="ARBA" id="ARBA00022448"/>
    </source>
</evidence>
<gene>
    <name evidence="4" type="ORF">HPB51_027855</name>
</gene>
<evidence type="ECO:0000313" key="4">
    <source>
        <dbReference type="EMBL" id="KAH7958161.1"/>
    </source>
</evidence>
<feature type="transmembrane region" description="Helical" evidence="3">
    <location>
        <begin position="612"/>
        <end position="636"/>
    </location>
</feature>
<feature type="transmembrane region" description="Helical" evidence="3">
    <location>
        <begin position="689"/>
        <end position="709"/>
    </location>
</feature>
<feature type="transmembrane region" description="Helical" evidence="3">
    <location>
        <begin position="258"/>
        <end position="279"/>
    </location>
</feature>
<dbReference type="EMBL" id="JABSTU010004448">
    <property type="protein sequence ID" value="KAH7958161.1"/>
    <property type="molecule type" value="Genomic_DNA"/>
</dbReference>
<dbReference type="InterPro" id="IPR000595">
    <property type="entry name" value="cNMP-bd_dom"/>
</dbReference>
<feature type="transmembrane region" description="Helical" evidence="3">
    <location>
        <begin position="331"/>
        <end position="349"/>
    </location>
</feature>
<organism evidence="4 5">
    <name type="scientific">Rhipicephalus microplus</name>
    <name type="common">Cattle tick</name>
    <name type="synonym">Boophilus microplus</name>
    <dbReference type="NCBI Taxonomy" id="6941"/>
    <lineage>
        <taxon>Eukaryota</taxon>
        <taxon>Metazoa</taxon>
        <taxon>Ecdysozoa</taxon>
        <taxon>Arthropoda</taxon>
        <taxon>Chelicerata</taxon>
        <taxon>Arachnida</taxon>
        <taxon>Acari</taxon>
        <taxon>Parasitiformes</taxon>
        <taxon>Ixodida</taxon>
        <taxon>Ixodoidea</taxon>
        <taxon>Ixodidae</taxon>
        <taxon>Rhipicephalinae</taxon>
        <taxon>Rhipicephalus</taxon>
        <taxon>Boophilus</taxon>
    </lineage>
</organism>
<keyword evidence="2" id="KW-0406">Ion transport</keyword>
<dbReference type="SUPFAM" id="SSF51206">
    <property type="entry name" value="cAMP-binding domain-like"/>
    <property type="match status" value="1"/>
</dbReference>
<sequence length="1216" mass="137094">MNSMIGKQGDVEFNLRDRQVSVIILLLVAIVAGVCRALRRFFNIPVVAVVAALGFGAGRLVSGYDAKEKVLPVTDQQIRELLFLYLPVLTFTGSINLRSHLFRQCFWQCVLLGFGGLLLSTMLFMLYMSGMRDAEKQHLAETGLISLLTCCPELMFVSDMNALSLARSHILETIIMGEPLIGATVLWMAYRFSTLPEKLTIYAFLRTVTSTLFIGPLMGRALGQALAMVMIALAQDLPVCFMVSAISVIATWAFAEQFMYGAGISTILSMGLAASSHADATVYNPISIRKFWMLIRYGYEIVIIFLSAFWIGRDSREFLSWHEIMSPVNAYVAKIGVRFVTIIVLYPLLASVGYSLSWQQCLIVAWANFKGAIMIALDLTRAFPTINLKHALQEQFVRLGTLFLVQVLNTTTLPKLMSILGLLALTDVERANMNMVIIALRNTASSSTNFQRRDKKFSGADWKWVQMHTCIENPYEDVDEDDHAEQTDLPALAYRNAAARKASCFILRLQKVCCNKQYEDGMIHSKTKSKILAALQYAMEMEVSLDYTMMKPFVTVPSWIYGLKDLVQRFAGNEAIKKRQYNTRRSTHLRTEDDEEDIEHISLLSAMLKEGWYHALVGFVALGFVLLLSGLALFIIKKRSDPSQYELLLSITTSVQAAYILLYSIEMVILVYTLGMLRMGKNLWKQLDVIMYFLVVIEFFLISMTSVSGGTKPDATYTSVLQISFITVISCRIVKMLQKRVVLFLWIWDMLNWLLNRKLFYAYDLSWAYITAEDEAMNKVSRFVAIPQLAASIRENSGLNKLHTLKNVVDIQQRYPNIEVATKTRQAARKILNKAFDGLRELHKGGLLDDKQFSLLFSNLSWMIQRADGMPANVTVGNTAFNTMLSVPWLSCDVVPQLLNCFYQYLKEGELVVEKNNMHDCVFIICSGIVRVSGCNEEPWANPVQLANSDSTRFYFCEGAFQDYLVAPDSLGLLGFLTSRPSVCQCACETDVEMCCIPMEEMTTLVEQLPEAPNLVYRMWFSVAIRIGLAVLVKQKRYQEWDARQAEALPENGIMPNLYYAIDFSLDEARAGRDPGPGRCPVLKNARALHGALVHPQHGARDDATGHPSNRARPIMLNHHHDALPPAERPGLVPTSRSQHYDYKKQRTLLHGGRQNRLNNVAQLGRHDLCAAFSPSEQPPTWRCNSSLKLATQTVVPFNFSIVSSFCYCTLTFFED</sequence>
<dbReference type="GO" id="GO:0051453">
    <property type="term" value="P:regulation of intracellular pH"/>
    <property type="evidence" value="ECO:0007669"/>
    <property type="project" value="TreeGrafter"/>
</dbReference>
<dbReference type="InterPro" id="IPR018422">
    <property type="entry name" value="Cation/H_exchanger_CPA1"/>
</dbReference>
<evidence type="ECO:0000256" key="2">
    <source>
        <dbReference type="ARBA" id="ARBA00023065"/>
    </source>
</evidence>
<feature type="transmembrane region" description="Helical" evidence="3">
    <location>
        <begin position="361"/>
        <end position="383"/>
    </location>
</feature>
<keyword evidence="5" id="KW-1185">Reference proteome</keyword>
<feature type="transmembrane region" description="Helical" evidence="3">
    <location>
        <begin position="656"/>
        <end position="677"/>
    </location>
</feature>
<dbReference type="Gene3D" id="2.60.120.10">
    <property type="entry name" value="Jelly Rolls"/>
    <property type="match status" value="1"/>
</dbReference>
<feature type="transmembrane region" description="Helical" evidence="3">
    <location>
        <begin position="44"/>
        <end position="61"/>
    </location>
</feature>
<feature type="transmembrane region" description="Helical" evidence="3">
    <location>
        <begin position="170"/>
        <end position="189"/>
    </location>
</feature>
<dbReference type="GO" id="GO:0005886">
    <property type="term" value="C:plasma membrane"/>
    <property type="evidence" value="ECO:0007669"/>
    <property type="project" value="TreeGrafter"/>
</dbReference>
<dbReference type="AlphaFoldDB" id="A0A9J6CYZ7"/>
<keyword evidence="1" id="KW-0813">Transport</keyword>